<sequence length="156" mass="17072">MKKILFLLTAVLLITGLGLGARVLAGDEQLFMQVSPRTWVLDEDESVGGEAVDIHLAIPLSEVMNEDNLVSVVVYNEDYSKKIDTLSISIGADMRGDVVIKFVPNYSALEPGDVLNVEVEGVCEINADPEYDCLFEGIEVMDAGFVMEEESTVKKN</sequence>
<protein>
    <submittedName>
        <fullName evidence="1">Uncharacterized protein</fullName>
    </submittedName>
</protein>
<reference evidence="1 2" key="1">
    <citation type="journal article" date="2015" name="Nature">
        <title>rRNA introns, odd ribosomes, and small enigmatic genomes across a large radiation of phyla.</title>
        <authorList>
            <person name="Brown C.T."/>
            <person name="Hug L.A."/>
            <person name="Thomas B.C."/>
            <person name="Sharon I."/>
            <person name="Castelle C.J."/>
            <person name="Singh A."/>
            <person name="Wilkins M.J."/>
            <person name="Williams K.H."/>
            <person name="Banfield J.F."/>
        </authorList>
    </citation>
    <scope>NUCLEOTIDE SEQUENCE [LARGE SCALE GENOMIC DNA]</scope>
</reference>
<gene>
    <name evidence="1" type="ORF">US90_C0006G0021</name>
</gene>
<dbReference type="STRING" id="1618490.US90_C0006G0021"/>
<evidence type="ECO:0000313" key="2">
    <source>
        <dbReference type="Proteomes" id="UP000034406"/>
    </source>
</evidence>
<dbReference type="EMBL" id="LBUT01000006">
    <property type="protein sequence ID" value="KKQ70468.1"/>
    <property type="molecule type" value="Genomic_DNA"/>
</dbReference>
<dbReference type="Proteomes" id="UP000034406">
    <property type="component" value="Unassembled WGS sequence"/>
</dbReference>
<evidence type="ECO:0000313" key="1">
    <source>
        <dbReference type="EMBL" id="KKQ70468.1"/>
    </source>
</evidence>
<comment type="caution">
    <text evidence="1">The sequence shown here is derived from an EMBL/GenBank/DDBJ whole genome shotgun (WGS) entry which is preliminary data.</text>
</comment>
<organism evidence="1 2">
    <name type="scientific">Candidatus Shapirobacteria bacterium GW2011_GWE2_38_30</name>
    <dbReference type="NCBI Taxonomy" id="1618490"/>
    <lineage>
        <taxon>Bacteria</taxon>
        <taxon>Candidatus Shapironibacteriota</taxon>
    </lineage>
</organism>
<name>A0A0G0JSF1_9BACT</name>
<dbReference type="AlphaFoldDB" id="A0A0G0JSF1"/>
<accession>A0A0G0JSF1</accession>
<proteinExistence type="predicted"/>